<dbReference type="EMBL" id="BQKY01000002">
    <property type="protein sequence ID" value="GJN87976.1"/>
    <property type="molecule type" value="Genomic_DNA"/>
</dbReference>
<proteinExistence type="predicted"/>
<feature type="chain" id="PRO_5043808890" evidence="1">
    <location>
        <begin position="22"/>
        <end position="190"/>
    </location>
</feature>
<sequence length="190" mass="20460">MMLSLASAATALAALSSVAIAAPAPASLVERQVIPDPYPTVELFANDSRITYNGKWTHDTSSNSWSGALAYSNDPDANITIPYGFNYTGVTIIMGKKADRGYFDIALGNKFQYTADAHGDCSGNDCPENTAAFTFSRQVFLPQASADSDQLILRNSDGDSRIGDAGGTPYLAINRIYLQTEPVADYDYQY</sequence>
<feature type="signal peptide" evidence="1">
    <location>
        <begin position="1"/>
        <end position="21"/>
    </location>
</feature>
<evidence type="ECO:0000313" key="2">
    <source>
        <dbReference type="EMBL" id="GJN87976.1"/>
    </source>
</evidence>
<organism evidence="2 3">
    <name type="scientific">Rhodotorula paludigena</name>
    <dbReference type="NCBI Taxonomy" id="86838"/>
    <lineage>
        <taxon>Eukaryota</taxon>
        <taxon>Fungi</taxon>
        <taxon>Dikarya</taxon>
        <taxon>Basidiomycota</taxon>
        <taxon>Pucciniomycotina</taxon>
        <taxon>Microbotryomycetes</taxon>
        <taxon>Sporidiobolales</taxon>
        <taxon>Sporidiobolaceae</taxon>
        <taxon>Rhodotorula</taxon>
    </lineage>
</organism>
<dbReference type="Proteomes" id="UP001342314">
    <property type="component" value="Unassembled WGS sequence"/>
</dbReference>
<dbReference type="AlphaFoldDB" id="A0AAV5G5Y9"/>
<evidence type="ECO:0000313" key="3">
    <source>
        <dbReference type="Proteomes" id="UP001342314"/>
    </source>
</evidence>
<reference evidence="2 3" key="1">
    <citation type="submission" date="2021-12" db="EMBL/GenBank/DDBJ databases">
        <title>High titer production of polyol ester of fatty acids by Rhodotorula paludigena BS15 towards product separation-free biomass refinery.</title>
        <authorList>
            <person name="Mano J."/>
            <person name="Ono H."/>
            <person name="Tanaka T."/>
            <person name="Naito K."/>
            <person name="Sushida H."/>
            <person name="Ike M."/>
            <person name="Tokuyasu K."/>
            <person name="Kitaoka M."/>
        </authorList>
    </citation>
    <scope>NUCLEOTIDE SEQUENCE [LARGE SCALE GENOMIC DNA]</scope>
    <source>
        <strain evidence="2 3">BS15</strain>
    </source>
</reference>
<evidence type="ECO:0000256" key="1">
    <source>
        <dbReference type="SAM" id="SignalP"/>
    </source>
</evidence>
<keyword evidence="3" id="KW-1185">Reference proteome</keyword>
<name>A0AAV5G5Y9_9BASI</name>
<protein>
    <submittedName>
        <fullName evidence="2">Uncharacterized protein</fullName>
    </submittedName>
</protein>
<keyword evidence="1" id="KW-0732">Signal</keyword>
<accession>A0AAV5G5Y9</accession>
<gene>
    <name evidence="2" type="ORF">Rhopal_000931-T1</name>
</gene>
<comment type="caution">
    <text evidence="2">The sequence shown here is derived from an EMBL/GenBank/DDBJ whole genome shotgun (WGS) entry which is preliminary data.</text>
</comment>